<dbReference type="AlphaFoldDB" id="I2FSU5"/>
<sequence>MGLSGVMRLKPEICGSIDTITDSVELCDSTNGSLAQSNYNTTLSELDVDTNGLWMTVFGSIIIQTTGLLRTAFGHQEMVIQHTCFDEEQSIDYYYTDYKLMILMLKRVPSLPNTVQESPLKLLPHNTSSLLSFLSCINSIDTAPPPHDWFTGACHTAPLPSTGNGSLVCISPEPLSDSGKICDIEFVHADPNEICHRTGSTTDFTEFFCKSTNPPDPLIPVLPSYELSGLPASCATKPMTGAFSTKPPVTSLYSIDPFHTNGGFLQHVW</sequence>
<reference evidence="1 2" key="1">
    <citation type="journal article" date="2012" name="Plant Cell">
        <title>Genome comparison of barley and maize smut fungi reveals targeted loss of RNA silencing components and species-specific presence of transposable elements.</title>
        <authorList>
            <person name="Laurie J.D."/>
            <person name="Ali S."/>
            <person name="Linning R."/>
            <person name="Mannhaupt G."/>
            <person name="Wong P."/>
            <person name="Gueldener U."/>
            <person name="Muensterkoetter M."/>
            <person name="Moore R."/>
            <person name="Kahmann R."/>
            <person name="Bakkeren G."/>
            <person name="Schirawski J."/>
        </authorList>
    </citation>
    <scope>NUCLEOTIDE SEQUENCE [LARGE SCALE GENOMIC DNA]</scope>
    <source>
        <strain evidence="2">Uh4875-4</strain>
    </source>
</reference>
<gene>
    <name evidence="1" type="ORF">UHOR_14120</name>
</gene>
<protein>
    <submittedName>
        <fullName evidence="1">Uncharacterized protein</fullName>
    </submittedName>
</protein>
<comment type="caution">
    <text evidence="1">The sequence shown here is derived from an EMBL/GenBank/DDBJ whole genome shotgun (WGS) entry which is preliminary data.</text>
</comment>
<proteinExistence type="predicted"/>
<dbReference type="HOGENOM" id="CLU_1035099_0_0_1"/>
<dbReference type="Proteomes" id="UP000006174">
    <property type="component" value="Unassembled WGS sequence"/>
</dbReference>
<evidence type="ECO:0000313" key="1">
    <source>
        <dbReference type="EMBL" id="CCF49988.1"/>
    </source>
</evidence>
<dbReference type="EMBL" id="CAGI01000150">
    <property type="protein sequence ID" value="CCF49988.1"/>
    <property type="molecule type" value="Genomic_DNA"/>
</dbReference>
<keyword evidence="2" id="KW-1185">Reference proteome</keyword>
<organism evidence="1 2">
    <name type="scientific">Ustilago hordei</name>
    <name type="common">Barley covered smut fungus</name>
    <dbReference type="NCBI Taxonomy" id="120017"/>
    <lineage>
        <taxon>Eukaryota</taxon>
        <taxon>Fungi</taxon>
        <taxon>Dikarya</taxon>
        <taxon>Basidiomycota</taxon>
        <taxon>Ustilaginomycotina</taxon>
        <taxon>Ustilaginomycetes</taxon>
        <taxon>Ustilaginales</taxon>
        <taxon>Ustilaginaceae</taxon>
        <taxon>Ustilago</taxon>
    </lineage>
</organism>
<evidence type="ECO:0000313" key="2">
    <source>
        <dbReference type="Proteomes" id="UP000006174"/>
    </source>
</evidence>
<name>I2FSU5_USTHO</name>
<accession>I2FSU5</accession>